<evidence type="ECO:0000256" key="1">
    <source>
        <dbReference type="SAM" id="MobiDB-lite"/>
    </source>
</evidence>
<dbReference type="PANTHER" id="PTHR36045:SF2">
    <property type="entry name" value="OS04G0558500 PROTEIN"/>
    <property type="match status" value="1"/>
</dbReference>
<evidence type="ECO:0000313" key="2">
    <source>
        <dbReference type="EMBL" id="KAG6503670.1"/>
    </source>
</evidence>
<name>A0A8J5G9K6_ZINOF</name>
<dbReference type="PANTHER" id="PTHR36045">
    <property type="entry name" value="OS04G0558500 PROTEIN"/>
    <property type="match status" value="1"/>
</dbReference>
<reference evidence="2 3" key="1">
    <citation type="submission" date="2020-08" db="EMBL/GenBank/DDBJ databases">
        <title>Plant Genome Project.</title>
        <authorList>
            <person name="Zhang R.-G."/>
        </authorList>
    </citation>
    <scope>NUCLEOTIDE SEQUENCE [LARGE SCALE GENOMIC DNA]</scope>
    <source>
        <tissue evidence="2">Rhizome</tissue>
    </source>
</reference>
<dbReference type="AlphaFoldDB" id="A0A8J5G9K6"/>
<organism evidence="2 3">
    <name type="scientific">Zingiber officinale</name>
    <name type="common">Ginger</name>
    <name type="synonym">Amomum zingiber</name>
    <dbReference type="NCBI Taxonomy" id="94328"/>
    <lineage>
        <taxon>Eukaryota</taxon>
        <taxon>Viridiplantae</taxon>
        <taxon>Streptophyta</taxon>
        <taxon>Embryophyta</taxon>
        <taxon>Tracheophyta</taxon>
        <taxon>Spermatophyta</taxon>
        <taxon>Magnoliopsida</taxon>
        <taxon>Liliopsida</taxon>
        <taxon>Zingiberales</taxon>
        <taxon>Zingiberaceae</taxon>
        <taxon>Zingiber</taxon>
    </lineage>
</organism>
<gene>
    <name evidence="2" type="ORF">ZIOFF_035994</name>
</gene>
<dbReference type="EMBL" id="JACMSC010000010">
    <property type="protein sequence ID" value="KAG6503670.1"/>
    <property type="molecule type" value="Genomic_DNA"/>
</dbReference>
<keyword evidence="3" id="KW-1185">Reference proteome</keyword>
<proteinExistence type="predicted"/>
<comment type="caution">
    <text evidence="2">The sequence shown here is derived from an EMBL/GenBank/DDBJ whole genome shotgun (WGS) entry which is preliminary data.</text>
</comment>
<sequence length="163" mass="18287">MEALGRGKRRLEVDGNPELPERLRVEDEEEEEREIQELEREVSEMARRVLDARKTNLDRILGGLSSELVAKRPPLPPRALTGSDAGETGDFSDQLPPSLEPNGGSLLGNADRTMVEKLLLFRAKMEGIISETPVVLKRANECILQIEKLEKCDVTVPSIFNRR</sequence>
<dbReference type="Proteomes" id="UP000734854">
    <property type="component" value="Unassembled WGS sequence"/>
</dbReference>
<feature type="region of interest" description="Disordered" evidence="1">
    <location>
        <begin position="71"/>
        <end position="108"/>
    </location>
</feature>
<feature type="region of interest" description="Disordered" evidence="1">
    <location>
        <begin position="1"/>
        <end position="32"/>
    </location>
</feature>
<protein>
    <submittedName>
        <fullName evidence="2">Uncharacterized protein</fullName>
    </submittedName>
</protein>
<accession>A0A8J5G9K6</accession>
<evidence type="ECO:0000313" key="3">
    <source>
        <dbReference type="Proteomes" id="UP000734854"/>
    </source>
</evidence>